<keyword evidence="2" id="KW-1185">Reference proteome</keyword>
<sequence length="605" mass="65036">MAVTQGAMPRVTLRFTAGIPGATGETSAATIEARAFVAEKAIEVGQDAQQVADDKAVVVPAAEQVALDRVQTGLDRAATGADRTQTGIDKSAAQTAKTQAETARDAAQADAKVYASVSAGLAATADGDQFIVPDGDRNVRYRRDSASVATKLTDYPTAGAVEAVPAKTDIEQPDAEILEDMRGAIVRRTDAAGELYIPNMNGQSVQAHAATTKQDIHQGSGFRPRDIWQIETGNGEVAVRLDSAGGMFLPGIGMSVQAALNMPVDREIRFPTDDREKLHPAVKPLIADLVAEGRPYIDPPRALVPNLYNVPDSIVSAFSVPPPSPDGVRYFATPHYPGHLVHPFLLEMRKPVLGYRYLFADTPHGSGGAKAENPCLFGTNDLNRFDILPGVSQPLGRPLEYPDGTWNADVGFTYDPRNGELVCFWRGGAGEHKSRSTWNGLDWTPEIVAASGGGDSPAILYDPIADIWHLWAKTGLYTMGHWTGPSFRGPWVSVGAVDTGDIGPWHFEVKYIGTKFVMLLNQHTNNNTRPSNLYLGISSDGHNFTFGPALIQAPAGPVYKGTFEVLWDGPNLTLVVGWNSYTFPSIGVPQHLYIQKSNTVDVNAL</sequence>
<organism evidence="1 2">
    <name type="scientific">Camelimonas fluminis</name>
    <dbReference type="NCBI Taxonomy" id="1576911"/>
    <lineage>
        <taxon>Bacteria</taxon>
        <taxon>Pseudomonadati</taxon>
        <taxon>Pseudomonadota</taxon>
        <taxon>Alphaproteobacteria</taxon>
        <taxon>Hyphomicrobiales</taxon>
        <taxon>Chelatococcaceae</taxon>
        <taxon>Camelimonas</taxon>
    </lineage>
</organism>
<comment type="caution">
    <text evidence="1">The sequence shown here is derived from an EMBL/GenBank/DDBJ whole genome shotgun (WGS) entry which is preliminary data.</text>
</comment>
<dbReference type="SUPFAM" id="SSF75005">
    <property type="entry name" value="Arabinanase/levansucrase/invertase"/>
    <property type="match status" value="1"/>
</dbReference>
<dbReference type="InterPro" id="IPR023296">
    <property type="entry name" value="Glyco_hydro_beta-prop_sf"/>
</dbReference>
<reference evidence="2" key="1">
    <citation type="journal article" date="2019" name="Int. J. Syst. Evol. Microbiol.">
        <title>The Global Catalogue of Microorganisms (GCM) 10K type strain sequencing project: providing services to taxonomists for standard genome sequencing and annotation.</title>
        <authorList>
            <consortium name="The Broad Institute Genomics Platform"/>
            <consortium name="The Broad Institute Genome Sequencing Center for Infectious Disease"/>
            <person name="Wu L."/>
            <person name="Ma J."/>
        </authorList>
    </citation>
    <scope>NUCLEOTIDE SEQUENCE [LARGE SCALE GENOMIC DNA]</scope>
    <source>
        <strain evidence="2">KCTC 42282</strain>
    </source>
</reference>
<gene>
    <name evidence="1" type="ORF">ACFONL_23190</name>
</gene>
<name>A0ABV7UP21_9HYPH</name>
<proteinExistence type="predicted"/>
<evidence type="ECO:0000313" key="1">
    <source>
        <dbReference type="EMBL" id="MFC3640241.1"/>
    </source>
</evidence>
<dbReference type="EMBL" id="JBHRYC010000136">
    <property type="protein sequence ID" value="MFC3640241.1"/>
    <property type="molecule type" value="Genomic_DNA"/>
</dbReference>
<dbReference type="RefSeq" id="WP_191320933.1">
    <property type="nucleotide sequence ID" value="NZ_BNCG01000031.1"/>
</dbReference>
<protein>
    <submittedName>
        <fullName evidence="1">Uncharacterized protein</fullName>
    </submittedName>
</protein>
<accession>A0ABV7UP21</accession>
<evidence type="ECO:0000313" key="2">
    <source>
        <dbReference type="Proteomes" id="UP001595704"/>
    </source>
</evidence>
<dbReference type="Proteomes" id="UP001595704">
    <property type="component" value="Unassembled WGS sequence"/>
</dbReference>